<feature type="domain" description="Reverse transcriptase" evidence="1">
    <location>
        <begin position="73"/>
        <end position="334"/>
    </location>
</feature>
<gene>
    <name evidence="2" type="ORF">L3X38_032813</name>
</gene>
<dbReference type="InterPro" id="IPR044730">
    <property type="entry name" value="RNase_H-like_dom_plant"/>
</dbReference>
<keyword evidence="3" id="KW-1185">Reference proteome</keyword>
<evidence type="ECO:0000259" key="1">
    <source>
        <dbReference type="PROSITE" id="PS50878"/>
    </source>
</evidence>
<dbReference type="AlphaFoldDB" id="A0AAD4VFX1"/>
<name>A0AAD4VFX1_PRUDU</name>
<organism evidence="2 3">
    <name type="scientific">Prunus dulcis</name>
    <name type="common">Almond</name>
    <name type="synonym">Amygdalus dulcis</name>
    <dbReference type="NCBI Taxonomy" id="3755"/>
    <lineage>
        <taxon>Eukaryota</taxon>
        <taxon>Viridiplantae</taxon>
        <taxon>Streptophyta</taxon>
        <taxon>Embryophyta</taxon>
        <taxon>Tracheophyta</taxon>
        <taxon>Spermatophyta</taxon>
        <taxon>Magnoliopsida</taxon>
        <taxon>eudicotyledons</taxon>
        <taxon>Gunneridae</taxon>
        <taxon>Pentapetalae</taxon>
        <taxon>rosids</taxon>
        <taxon>fabids</taxon>
        <taxon>Rosales</taxon>
        <taxon>Rosaceae</taxon>
        <taxon>Amygdaloideae</taxon>
        <taxon>Amygdaleae</taxon>
        <taxon>Prunus</taxon>
    </lineage>
</organism>
<dbReference type="CDD" id="cd06222">
    <property type="entry name" value="RNase_H_like"/>
    <property type="match status" value="1"/>
</dbReference>
<dbReference type="InterPro" id="IPR043502">
    <property type="entry name" value="DNA/RNA_pol_sf"/>
</dbReference>
<evidence type="ECO:0000313" key="2">
    <source>
        <dbReference type="EMBL" id="KAI5323741.1"/>
    </source>
</evidence>
<dbReference type="EMBL" id="JAJFAZ020000006">
    <property type="protein sequence ID" value="KAI5323741.1"/>
    <property type="molecule type" value="Genomic_DNA"/>
</dbReference>
<dbReference type="Pfam" id="PF00078">
    <property type="entry name" value="RVT_1"/>
    <property type="match status" value="1"/>
</dbReference>
<reference evidence="2 3" key="1">
    <citation type="journal article" date="2022" name="G3 (Bethesda)">
        <title>Whole-genome sequence and methylome profiling of the almond [Prunus dulcis (Mill.) D.A. Webb] cultivar 'Nonpareil'.</title>
        <authorList>
            <person name="D'Amico-Willman K.M."/>
            <person name="Ouma W.Z."/>
            <person name="Meulia T."/>
            <person name="Sideli G.M."/>
            <person name="Gradziel T.M."/>
            <person name="Fresnedo-Ramirez J."/>
        </authorList>
    </citation>
    <scope>NUCLEOTIDE SEQUENCE [LARGE SCALE GENOMIC DNA]</scope>
    <source>
        <strain evidence="2">Clone GOH B32 T37-40</strain>
    </source>
</reference>
<dbReference type="Proteomes" id="UP001054821">
    <property type="component" value="Chromosome 6"/>
</dbReference>
<sequence length="505" mass="56417">MCLQSIVDIPQLFPCIDDADVAGLVKPVDLQEVKDNLFGIGGNKAPGVDGYLACFYQNRWSLCARDIFDLVSTAFSTCIIHEKLNTTLITLVPKVPNPSSMVQFRPISLCCTLYKVISKILVARLRVILPNLISPNQVSFVLGRQIVDNIIIAQELRHKFKISKGKKGFMAWKIDLSKVYDRLNWHFIESVLVDLKLPRVFVQLVMSCISSVQYKICVNGELTDAFRPQSGIRQGDPLSPYLFVLCIEKLSHIIYDEVDKKRWKCVKSSQSGPCVSHLFFADDLVLFAEASTKQAQIMRDCLEKFCSVSGQAVNFDKSTIFCSPNTGNVLAQDLSRICFSPLTANLAGRATLIQSVTSYIPVYTMQTAKLPFFKDGWWDIERLREVLSEEMVQQIINFPAGFGGGRADAKIWKCNPNGVFTVKTAYELLVQVFEWFKAFGGTKNQEIKEQQVMSWEPPISNWLKLNVDGSRRGMSGAIGAGGLIRDSVGIWHGGFVVNLGVGNLE</sequence>
<dbReference type="PANTHER" id="PTHR46890:SF48">
    <property type="entry name" value="RNA-DIRECTED DNA POLYMERASE"/>
    <property type="match status" value="1"/>
</dbReference>
<dbReference type="CDD" id="cd01650">
    <property type="entry name" value="RT_nLTR_like"/>
    <property type="match status" value="1"/>
</dbReference>
<proteinExistence type="predicted"/>
<accession>A0AAD4VFX1</accession>
<evidence type="ECO:0000313" key="3">
    <source>
        <dbReference type="Proteomes" id="UP001054821"/>
    </source>
</evidence>
<dbReference type="PANTHER" id="PTHR46890">
    <property type="entry name" value="NON-LTR RETROLELEMENT REVERSE TRANSCRIPTASE-LIKE PROTEIN-RELATED"/>
    <property type="match status" value="1"/>
</dbReference>
<dbReference type="InterPro" id="IPR000477">
    <property type="entry name" value="RT_dom"/>
</dbReference>
<dbReference type="PROSITE" id="PS50878">
    <property type="entry name" value="RT_POL"/>
    <property type="match status" value="1"/>
</dbReference>
<dbReference type="InterPro" id="IPR052343">
    <property type="entry name" value="Retrotransposon-Effector_Assoc"/>
</dbReference>
<protein>
    <recommendedName>
        <fullName evidence="1">Reverse transcriptase domain-containing protein</fullName>
    </recommendedName>
</protein>
<comment type="caution">
    <text evidence="2">The sequence shown here is derived from an EMBL/GenBank/DDBJ whole genome shotgun (WGS) entry which is preliminary data.</text>
</comment>
<dbReference type="SUPFAM" id="SSF56672">
    <property type="entry name" value="DNA/RNA polymerases"/>
    <property type="match status" value="1"/>
</dbReference>